<evidence type="ECO:0000256" key="14">
    <source>
        <dbReference type="SAM" id="SignalP"/>
    </source>
</evidence>
<comment type="subcellular location">
    <subcellularLocation>
        <location evidence="1">Membrane</location>
        <topology evidence="1">Single-pass type I membrane protein</topology>
    </subcellularLocation>
</comment>
<evidence type="ECO:0000256" key="8">
    <source>
        <dbReference type="ARBA" id="ARBA00022840"/>
    </source>
</evidence>
<evidence type="ECO:0000313" key="16">
    <source>
        <dbReference type="EMBL" id="KAL3526611.1"/>
    </source>
</evidence>
<feature type="compositionally biased region" description="Low complexity" evidence="12">
    <location>
        <begin position="499"/>
        <end position="511"/>
    </location>
</feature>
<feature type="region of interest" description="Disordered" evidence="12">
    <location>
        <begin position="423"/>
        <end position="447"/>
    </location>
</feature>
<keyword evidence="9 13" id="KW-1133">Transmembrane helix</keyword>
<keyword evidence="17" id="KW-1185">Reference proteome</keyword>
<evidence type="ECO:0000259" key="15">
    <source>
        <dbReference type="Pfam" id="PF12819"/>
    </source>
</evidence>
<keyword evidence="3" id="KW-0808">Transferase</keyword>
<feature type="chain" id="PRO_5044763973" description="Malectin-like domain-containing protein" evidence="14">
    <location>
        <begin position="21"/>
        <end position="592"/>
    </location>
</feature>
<dbReference type="InterPro" id="IPR045272">
    <property type="entry name" value="ANXUR1/2-like"/>
</dbReference>
<sequence length="592" mass="65172">MSTFVFYLPFLLNLFIVTAADTPPYTPTDHILLSCGTSLNSTLDGRNWMGDYFNKFSPNNLANISSPANATEQDPSVPQVPYLTARIIRSQFSYNFPVSPGKKFLRLYFYPASYTGGFNKTESFFTVTANNYTLLSNFSAFLAVSAEKPQVFYLVKEFIINIVQDNHFLNVIFLPSSNSYAFVNGIEVVSTPDNLYMGTHDLNSNPLKFVNNLNNLFEFDENKTAFETLCRLNVGGNDVSVREDTGMFRKWPRDDFFLFGGDVGNPLSNDTMIVEYTSQTPNYTAPAIVYTTARVMGKYSDKFNLTWIFSVDSGFHYLLRLHFCEMMPYLINSPNQRVFTIFINNRTAEQQADVILWTGGSGIPIFKDFVVLVPNPTGGRPAKQDLFLALHPAKDANPVYLDAILNGLEIFKLNSSDGSLAGTNPELVLDPPSPAVNPGSNRKKSGGRSGIHFAVIGGVVGGVAVILILLGFVISWRRRGGKDFDNNSTNTKSSWAPLSTRSRSTRTSASAAEKDEGGGRLPISSLFVLDETTTEDDTNNEFSESSAAAAEAALLKSYSLTTTTATSSGSNNTDDKLKSESIFSEIMNPTGR</sequence>
<evidence type="ECO:0000256" key="1">
    <source>
        <dbReference type="ARBA" id="ARBA00004479"/>
    </source>
</evidence>
<dbReference type="AlphaFoldDB" id="A0ABD3A4E0"/>
<keyword evidence="8" id="KW-0067">ATP-binding</keyword>
<dbReference type="Proteomes" id="UP001630127">
    <property type="component" value="Unassembled WGS sequence"/>
</dbReference>
<keyword evidence="7" id="KW-0418">Kinase</keyword>
<dbReference type="Gene3D" id="2.60.120.430">
    <property type="entry name" value="Galactose-binding lectin"/>
    <property type="match status" value="2"/>
</dbReference>
<organism evidence="16 17">
    <name type="scientific">Cinchona calisaya</name>
    <dbReference type="NCBI Taxonomy" id="153742"/>
    <lineage>
        <taxon>Eukaryota</taxon>
        <taxon>Viridiplantae</taxon>
        <taxon>Streptophyta</taxon>
        <taxon>Embryophyta</taxon>
        <taxon>Tracheophyta</taxon>
        <taxon>Spermatophyta</taxon>
        <taxon>Magnoliopsida</taxon>
        <taxon>eudicotyledons</taxon>
        <taxon>Gunneridae</taxon>
        <taxon>Pentapetalae</taxon>
        <taxon>asterids</taxon>
        <taxon>lamiids</taxon>
        <taxon>Gentianales</taxon>
        <taxon>Rubiaceae</taxon>
        <taxon>Cinchonoideae</taxon>
        <taxon>Cinchoneae</taxon>
        <taxon>Cinchona</taxon>
    </lineage>
</organism>
<dbReference type="PANTHER" id="PTHR34590:SF5">
    <property type="entry name" value="OS04G0586500 PROTEIN"/>
    <property type="match status" value="1"/>
</dbReference>
<evidence type="ECO:0000256" key="3">
    <source>
        <dbReference type="ARBA" id="ARBA00022679"/>
    </source>
</evidence>
<dbReference type="GO" id="GO:0016020">
    <property type="term" value="C:membrane"/>
    <property type="evidence" value="ECO:0007669"/>
    <property type="project" value="UniProtKB-SubCell"/>
</dbReference>
<dbReference type="FunFam" id="2.60.120.430:FF:000003">
    <property type="entry name" value="FERONIA receptor-like kinase"/>
    <property type="match status" value="1"/>
</dbReference>
<evidence type="ECO:0000256" key="11">
    <source>
        <dbReference type="ARBA" id="ARBA00023180"/>
    </source>
</evidence>
<evidence type="ECO:0000256" key="12">
    <source>
        <dbReference type="SAM" id="MobiDB-lite"/>
    </source>
</evidence>
<evidence type="ECO:0000313" key="17">
    <source>
        <dbReference type="Proteomes" id="UP001630127"/>
    </source>
</evidence>
<dbReference type="Pfam" id="PF12819">
    <property type="entry name" value="Malectin_like"/>
    <property type="match status" value="1"/>
</dbReference>
<feature type="domain" description="Malectin-like" evidence="15">
    <location>
        <begin position="33"/>
        <end position="412"/>
    </location>
</feature>
<keyword evidence="11" id="KW-0325">Glycoprotein</keyword>
<dbReference type="InterPro" id="IPR024788">
    <property type="entry name" value="Malectin-like_Carb-bd_dom"/>
</dbReference>
<feature type="region of interest" description="Disordered" evidence="12">
    <location>
        <begin position="562"/>
        <end position="592"/>
    </location>
</feature>
<feature type="signal peptide" evidence="14">
    <location>
        <begin position="1"/>
        <end position="20"/>
    </location>
</feature>
<protein>
    <recommendedName>
        <fullName evidence="15">Malectin-like domain-containing protein</fullName>
    </recommendedName>
</protein>
<evidence type="ECO:0000256" key="9">
    <source>
        <dbReference type="ARBA" id="ARBA00022989"/>
    </source>
</evidence>
<feature type="compositionally biased region" description="Polar residues" evidence="12">
    <location>
        <begin position="486"/>
        <end position="497"/>
    </location>
</feature>
<evidence type="ECO:0000256" key="5">
    <source>
        <dbReference type="ARBA" id="ARBA00022729"/>
    </source>
</evidence>
<evidence type="ECO:0000256" key="4">
    <source>
        <dbReference type="ARBA" id="ARBA00022692"/>
    </source>
</evidence>
<dbReference type="PANTHER" id="PTHR34590">
    <property type="entry name" value="OS03G0124300 PROTEIN-RELATED"/>
    <property type="match status" value="1"/>
</dbReference>
<evidence type="ECO:0000256" key="2">
    <source>
        <dbReference type="ARBA" id="ARBA00022527"/>
    </source>
</evidence>
<feature type="region of interest" description="Disordered" evidence="12">
    <location>
        <begin position="483"/>
        <end position="523"/>
    </location>
</feature>
<proteinExistence type="predicted"/>
<accession>A0ABD3A4E0</accession>
<keyword evidence="2" id="KW-0723">Serine/threonine-protein kinase</keyword>
<dbReference type="FunFam" id="2.60.120.430:FF:000007">
    <property type="entry name" value="FERONIA receptor-like kinase"/>
    <property type="match status" value="1"/>
</dbReference>
<dbReference type="GO" id="GO:0004674">
    <property type="term" value="F:protein serine/threonine kinase activity"/>
    <property type="evidence" value="ECO:0007669"/>
    <property type="project" value="UniProtKB-KW"/>
</dbReference>
<keyword evidence="5 14" id="KW-0732">Signal</keyword>
<keyword evidence="6" id="KW-0547">Nucleotide-binding</keyword>
<comment type="caution">
    <text evidence="16">The sequence shown here is derived from an EMBL/GenBank/DDBJ whole genome shotgun (WGS) entry which is preliminary data.</text>
</comment>
<dbReference type="GO" id="GO:0005524">
    <property type="term" value="F:ATP binding"/>
    <property type="evidence" value="ECO:0007669"/>
    <property type="project" value="UniProtKB-KW"/>
</dbReference>
<reference evidence="16 17" key="1">
    <citation type="submission" date="2024-11" db="EMBL/GenBank/DDBJ databases">
        <title>A near-complete genome assembly of Cinchona calisaya.</title>
        <authorList>
            <person name="Lian D.C."/>
            <person name="Zhao X.W."/>
            <person name="Wei L."/>
        </authorList>
    </citation>
    <scope>NUCLEOTIDE SEQUENCE [LARGE SCALE GENOMIC DNA]</scope>
    <source>
        <tissue evidence="16">Nenye</tissue>
    </source>
</reference>
<gene>
    <name evidence="16" type="ORF">ACH5RR_011267</name>
</gene>
<dbReference type="EMBL" id="JBJUIK010000005">
    <property type="protein sequence ID" value="KAL3526611.1"/>
    <property type="molecule type" value="Genomic_DNA"/>
</dbReference>
<evidence type="ECO:0000256" key="10">
    <source>
        <dbReference type="ARBA" id="ARBA00023136"/>
    </source>
</evidence>
<keyword evidence="10 13" id="KW-0472">Membrane</keyword>
<keyword evidence="4 13" id="KW-0812">Transmembrane</keyword>
<name>A0ABD3A4E0_9GENT</name>
<feature type="transmembrane region" description="Helical" evidence="13">
    <location>
        <begin position="451"/>
        <end position="474"/>
    </location>
</feature>
<evidence type="ECO:0000256" key="6">
    <source>
        <dbReference type="ARBA" id="ARBA00022741"/>
    </source>
</evidence>
<evidence type="ECO:0000256" key="13">
    <source>
        <dbReference type="SAM" id="Phobius"/>
    </source>
</evidence>
<evidence type="ECO:0000256" key="7">
    <source>
        <dbReference type="ARBA" id="ARBA00022777"/>
    </source>
</evidence>